<accession>A0A0M3DJ86</accession>
<evidence type="ECO:0000259" key="6">
    <source>
        <dbReference type="PROSITE" id="PS50893"/>
    </source>
</evidence>
<evidence type="ECO:0000256" key="5">
    <source>
        <dbReference type="SAM" id="Phobius"/>
    </source>
</evidence>
<dbReference type="PATRIC" id="fig|1629550.3.peg.1178"/>
<feature type="transmembrane region" description="Helical" evidence="5">
    <location>
        <begin position="535"/>
        <end position="557"/>
    </location>
</feature>
<dbReference type="PROSITE" id="PS00211">
    <property type="entry name" value="ABC_TRANSPORTER_1"/>
    <property type="match status" value="1"/>
</dbReference>
<keyword evidence="2" id="KW-0813">Transport</keyword>
<proteinExistence type="inferred from homology"/>
<dbReference type="InterPro" id="IPR017911">
    <property type="entry name" value="MacB-like_ATP-bd"/>
</dbReference>
<dbReference type="InterPro" id="IPR003439">
    <property type="entry name" value="ABC_transporter-like_ATP-bd"/>
</dbReference>
<dbReference type="GO" id="GO:0005524">
    <property type="term" value="F:ATP binding"/>
    <property type="evidence" value="ECO:0007669"/>
    <property type="project" value="UniProtKB-KW"/>
</dbReference>
<dbReference type="RefSeq" id="WP_046822900.1">
    <property type="nucleotide sequence ID" value="NZ_LBBT01000184.1"/>
</dbReference>
<dbReference type="CDD" id="cd03255">
    <property type="entry name" value="ABC_MJ0796_LolCDE_FtsE"/>
    <property type="match status" value="1"/>
</dbReference>
<organism evidence="7 8">
    <name type="scientific">Paraclostridium benzoelyticum</name>
    <dbReference type="NCBI Taxonomy" id="1629550"/>
    <lineage>
        <taxon>Bacteria</taxon>
        <taxon>Bacillati</taxon>
        <taxon>Bacillota</taxon>
        <taxon>Clostridia</taxon>
        <taxon>Peptostreptococcales</taxon>
        <taxon>Peptostreptococcaceae</taxon>
        <taxon>Paraclostridium</taxon>
    </lineage>
</organism>
<keyword evidence="5" id="KW-0472">Membrane</keyword>
<dbReference type="Gene3D" id="3.40.50.300">
    <property type="entry name" value="P-loop containing nucleotide triphosphate hydrolases"/>
    <property type="match status" value="1"/>
</dbReference>
<reference evidence="7 8" key="1">
    <citation type="submission" date="2015-04" db="EMBL/GenBank/DDBJ databases">
        <title>Microcin producing Clostridium sp. JC272T.</title>
        <authorList>
            <person name="Jyothsna T."/>
            <person name="Sasikala C."/>
            <person name="Ramana C."/>
        </authorList>
    </citation>
    <scope>NUCLEOTIDE SEQUENCE [LARGE SCALE GENOMIC DNA]</scope>
    <source>
        <strain evidence="7 8">JC272</strain>
    </source>
</reference>
<dbReference type="EMBL" id="LBBT01000184">
    <property type="protein sequence ID" value="KKY01494.1"/>
    <property type="molecule type" value="Genomic_DNA"/>
</dbReference>
<keyword evidence="3" id="KW-0547">Nucleotide-binding</keyword>
<dbReference type="InterPro" id="IPR003593">
    <property type="entry name" value="AAA+_ATPase"/>
</dbReference>
<evidence type="ECO:0000313" key="7">
    <source>
        <dbReference type="EMBL" id="KKY01494.1"/>
    </source>
</evidence>
<comment type="caution">
    <text evidence="7">The sequence shown here is derived from an EMBL/GenBank/DDBJ whole genome shotgun (WGS) entry which is preliminary data.</text>
</comment>
<evidence type="ECO:0000313" key="8">
    <source>
        <dbReference type="Proteomes" id="UP000034407"/>
    </source>
</evidence>
<keyword evidence="4" id="KW-0067">ATP-binding</keyword>
<dbReference type="GO" id="GO:0016887">
    <property type="term" value="F:ATP hydrolysis activity"/>
    <property type="evidence" value="ECO:0007669"/>
    <property type="project" value="InterPro"/>
</dbReference>
<dbReference type="PROSITE" id="PS50893">
    <property type="entry name" value="ABC_TRANSPORTER_2"/>
    <property type="match status" value="1"/>
</dbReference>
<dbReference type="InterPro" id="IPR027417">
    <property type="entry name" value="P-loop_NTPase"/>
</dbReference>
<dbReference type="SMART" id="SM00382">
    <property type="entry name" value="AAA"/>
    <property type="match status" value="1"/>
</dbReference>
<evidence type="ECO:0000256" key="2">
    <source>
        <dbReference type="ARBA" id="ARBA00022448"/>
    </source>
</evidence>
<dbReference type="SUPFAM" id="SSF52540">
    <property type="entry name" value="P-loop containing nucleoside triphosphate hydrolases"/>
    <property type="match status" value="1"/>
</dbReference>
<dbReference type="Proteomes" id="UP000034407">
    <property type="component" value="Unassembled WGS sequence"/>
</dbReference>
<evidence type="ECO:0000256" key="3">
    <source>
        <dbReference type="ARBA" id="ARBA00022741"/>
    </source>
</evidence>
<protein>
    <recommendedName>
        <fullName evidence="6">ABC transporter domain-containing protein</fullName>
    </recommendedName>
</protein>
<feature type="transmembrane region" description="Helical" evidence="5">
    <location>
        <begin position="607"/>
        <end position="627"/>
    </location>
</feature>
<dbReference type="PANTHER" id="PTHR42798">
    <property type="entry name" value="LIPOPROTEIN-RELEASING SYSTEM ATP-BINDING PROTEIN LOLD"/>
    <property type="match status" value="1"/>
</dbReference>
<evidence type="ECO:0000256" key="4">
    <source>
        <dbReference type="ARBA" id="ARBA00022840"/>
    </source>
</evidence>
<feature type="transmembrane region" description="Helical" evidence="5">
    <location>
        <begin position="578"/>
        <end position="601"/>
    </location>
</feature>
<keyword evidence="5" id="KW-1133">Transmembrane helix</keyword>
<gene>
    <name evidence="7" type="ORF">VN21_08695</name>
</gene>
<sequence length="643" mass="70535">MLVLKNIVKKIGEREVLKNINSEFQGGINFILGPSGSGKSTLLKIIGGMDKEFDGDVVYKENSVKNFKQDKLNDYYYNSIGFIWQNFQLLNHLTVEENVKIVLELSNLTNKDKDKKVKKILSKLGIDKLANHKVANLSGGQKQRVAIARALVKSPEIIIADEPTGSLDKKSTKTIMDILRKIAKDKVVIIVTHDKSLVGNEDNCFYLHNGILEKVQKGKNNQEGENNQYSTVKAQKRKPYLRLSNAICQGITNFKGLAFKFVLTAVILAVSSYLLTLNIGGSVADKQSDATTKFGDTFSNEELKRINFYTVGFGQNGVRPGQSQVAEDDTNNDDNNGRLIKASEKFVKDPRVDNIVFDISLLNSSISINGETINTGGSDDSQESLGRMDLGKDLYKGRMPKPGKKEILIPKGIKNAESLIGKKVSIKGSILTRVSTGRDNPSEFEDVEIKDAEVVGVIDNSGQDTYIFNVDTYKELCAKVKPGLPNGILTAKEITDVLQLADELTEEGVDVIGAFANLEDMSIFEGKTQDQSSSVLNIISILAVAVSLIITIISSYLRKLEYSIFRINGYSKSSVFKLSIVEYGIISIIAIPITIVISLVMGTENTTLIIGILLLQCTIMGIISGIISGNTNVVENLTLGDRK</sequence>
<comment type="similarity">
    <text evidence="1">Belongs to the ABC transporter superfamily.</text>
</comment>
<evidence type="ECO:0000256" key="1">
    <source>
        <dbReference type="ARBA" id="ARBA00005417"/>
    </source>
</evidence>
<dbReference type="PANTHER" id="PTHR42798:SF4">
    <property type="entry name" value="ABC TRANSPORTER DOMAIN-CONTAINING PROTEIN"/>
    <property type="match status" value="1"/>
</dbReference>
<dbReference type="Pfam" id="PF00005">
    <property type="entry name" value="ABC_tran"/>
    <property type="match status" value="1"/>
</dbReference>
<keyword evidence="5" id="KW-0812">Transmembrane</keyword>
<name>A0A0M3DJ86_9FIRM</name>
<dbReference type="InterPro" id="IPR017871">
    <property type="entry name" value="ABC_transporter-like_CS"/>
</dbReference>
<keyword evidence="8" id="KW-1185">Reference proteome</keyword>
<feature type="domain" description="ABC transporter" evidence="6">
    <location>
        <begin position="2"/>
        <end position="234"/>
    </location>
</feature>
<dbReference type="AlphaFoldDB" id="A0A0M3DJ86"/>